<dbReference type="GO" id="GO:0005829">
    <property type="term" value="C:cytosol"/>
    <property type="evidence" value="ECO:0007669"/>
    <property type="project" value="TreeGrafter"/>
</dbReference>
<dbReference type="InterPro" id="IPR012340">
    <property type="entry name" value="NA-bd_OB-fold"/>
</dbReference>
<evidence type="ECO:0000256" key="12">
    <source>
        <dbReference type="ARBA" id="ARBA00022840"/>
    </source>
</evidence>
<sequence>MEYTTIFMAWPYANGPLHLGHVAGNSLPADIQYKYERARGRRVLMCSGSDEHGTPITVSAEEQGVAPQVVVDEFHEINSRALAGLGCSWDNHVDSRGIEFGGALYNRTTDPRHKELVQDIFIQLNDAGLLQKKIMQQYCEIKSGGEVRFLPDRYVVGECPQCSEDGARGDQCDACGATYEASELNNPRSKSNPDAAIEVRDTVHLFYRLDLFQQELEEHAQMRQQTWKPNVKAMTQNWLKMGLRPRAVTRDMEWGIEIPLDDPEWDSKRVYVWFEAVQGYYTCARIWAERFAGEHVEGDDAWENWWVEKEGQSLKHLYFMGKDNIPFHTIIWPAILMGLNKGQDQSKQLHLEDNVPANEYLMLKGGQFSKSRKHGVWLPSFLERYDPDSLRYHLTINMPEGHDTDFRWEDFVERVNNELIGNYGNFVHRVMTLTHRLENDGTNPLSIFTNAGDHTEFNGKIDECIREAISSMEKQRFKEALRHVMNISQAGNGYLQNAAPWKYLGADDSNERSESLSALAACWRACRALAVLTAPFLPFQAERLWEQLGEEGKAGDQLWDTAHDIESELRWNDANPKPLFQRLDLDEILKNEGGVAELQQEEVNYIEFEDFLKVEMKTGRILSVEDHPNADKLYVVTIEDAPDSTRTVCAGLKLHYKPEDLVGKNVVFVANLKPRKLRGIMSEGMMLAAEDESGKVTLLTTDSSIDAGSEVR</sequence>
<dbReference type="CDD" id="cd02800">
    <property type="entry name" value="tRNA_bind_EcMetRS_like"/>
    <property type="match status" value="1"/>
</dbReference>
<dbReference type="SUPFAM" id="SSF57770">
    <property type="entry name" value="Methionyl-tRNA synthetase (MetRS), Zn-domain"/>
    <property type="match status" value="1"/>
</dbReference>
<dbReference type="NCBIfam" id="NF001100">
    <property type="entry name" value="PRK00133.1"/>
    <property type="match status" value="1"/>
</dbReference>
<keyword evidence="7 18" id="KW-0820">tRNA-binding</keyword>
<dbReference type="EC" id="6.1.1.10" evidence="4"/>
<dbReference type="SUPFAM" id="SSF50249">
    <property type="entry name" value="Nucleic acid-binding proteins"/>
    <property type="match status" value="1"/>
</dbReference>
<dbReference type="PROSITE" id="PS50886">
    <property type="entry name" value="TRBD"/>
    <property type="match status" value="1"/>
</dbReference>
<keyword evidence="9" id="KW-0479">Metal-binding</keyword>
<dbReference type="InterPro" id="IPR041872">
    <property type="entry name" value="Anticodon_Met"/>
</dbReference>
<organism evidence="21">
    <name type="scientific">uncultured marine group II/III euryarchaeote KM3_98_B01</name>
    <dbReference type="NCBI Taxonomy" id="1456546"/>
    <lineage>
        <taxon>Archaea</taxon>
        <taxon>Methanobacteriati</taxon>
        <taxon>Methanobacteriota</taxon>
        <taxon>environmental samples</taxon>
    </lineage>
</organism>
<dbReference type="InterPro" id="IPR014758">
    <property type="entry name" value="Met-tRNA_synth"/>
</dbReference>
<dbReference type="CDD" id="cd07957">
    <property type="entry name" value="Anticodon_Ia_Met"/>
    <property type="match status" value="1"/>
</dbReference>
<keyword evidence="13 18" id="KW-0694">RNA-binding</keyword>
<dbReference type="Gene3D" id="3.40.50.620">
    <property type="entry name" value="HUPs"/>
    <property type="match status" value="1"/>
</dbReference>
<evidence type="ECO:0000256" key="2">
    <source>
        <dbReference type="ARBA" id="ARBA00004496"/>
    </source>
</evidence>
<keyword evidence="15 19" id="KW-0030">Aminoacyl-tRNA synthetase</keyword>
<keyword evidence="6" id="KW-0963">Cytoplasm</keyword>
<dbReference type="InterPro" id="IPR004495">
    <property type="entry name" value="Met-tRNA-synth_bsu_C"/>
</dbReference>
<feature type="domain" description="TRNA-binding" evidence="20">
    <location>
        <begin position="610"/>
        <end position="712"/>
    </location>
</feature>
<dbReference type="InterPro" id="IPR015413">
    <property type="entry name" value="Methionyl/Leucyl_tRNA_Synth"/>
</dbReference>
<proteinExistence type="inferred from homology"/>
<keyword evidence="12 19" id="KW-0067">ATP-binding</keyword>
<dbReference type="Pfam" id="PF01588">
    <property type="entry name" value="tRNA_bind"/>
    <property type="match status" value="1"/>
</dbReference>
<evidence type="ECO:0000256" key="7">
    <source>
        <dbReference type="ARBA" id="ARBA00022555"/>
    </source>
</evidence>
<dbReference type="PANTHER" id="PTHR45765">
    <property type="entry name" value="METHIONINE--TRNA LIGASE"/>
    <property type="match status" value="1"/>
</dbReference>
<evidence type="ECO:0000256" key="6">
    <source>
        <dbReference type="ARBA" id="ARBA00022490"/>
    </source>
</evidence>
<comment type="function">
    <text evidence="1">Is required not only for elongation of protein synthesis but also for the initiation of all mRNA translation through initiator tRNA(fMet) aminoacylation.</text>
</comment>
<evidence type="ECO:0000256" key="3">
    <source>
        <dbReference type="ARBA" id="ARBA00011738"/>
    </source>
</evidence>
<dbReference type="NCBIfam" id="TIGR00398">
    <property type="entry name" value="metG"/>
    <property type="match status" value="1"/>
</dbReference>
<keyword evidence="14 19" id="KW-0648">Protein biosynthesis</keyword>
<dbReference type="InterPro" id="IPR029038">
    <property type="entry name" value="MetRS_Zn"/>
</dbReference>
<dbReference type="PANTHER" id="PTHR45765:SF1">
    <property type="entry name" value="METHIONINE--TRNA LIGASE, CYTOPLASMIC"/>
    <property type="match status" value="1"/>
</dbReference>
<dbReference type="GO" id="GO:0000049">
    <property type="term" value="F:tRNA binding"/>
    <property type="evidence" value="ECO:0007669"/>
    <property type="project" value="UniProtKB-UniRule"/>
</dbReference>
<dbReference type="PROSITE" id="PS00178">
    <property type="entry name" value="AA_TRNA_LIGASE_I"/>
    <property type="match status" value="1"/>
</dbReference>
<dbReference type="GO" id="GO:0006431">
    <property type="term" value="P:methionyl-tRNA aminoacylation"/>
    <property type="evidence" value="ECO:0007669"/>
    <property type="project" value="InterPro"/>
</dbReference>
<dbReference type="EMBL" id="KF901181">
    <property type="protein sequence ID" value="AIF21067.1"/>
    <property type="molecule type" value="Genomic_DNA"/>
</dbReference>
<keyword evidence="11" id="KW-0862">Zinc</keyword>
<reference evidence="21" key="1">
    <citation type="journal article" date="2014" name="Genome Biol. Evol.">
        <title>Pangenome evidence for extensive interdomain horizontal transfer affecting lineage core and shell genes in uncultured planktonic thaumarchaeota and euryarchaeota.</title>
        <authorList>
            <person name="Deschamps P."/>
            <person name="Zivanovic Y."/>
            <person name="Moreira D."/>
            <person name="Rodriguez-Valera F."/>
            <person name="Lopez-Garcia P."/>
        </authorList>
    </citation>
    <scope>NUCLEOTIDE SEQUENCE</scope>
</reference>
<evidence type="ECO:0000256" key="10">
    <source>
        <dbReference type="ARBA" id="ARBA00022741"/>
    </source>
</evidence>
<dbReference type="Gene3D" id="2.40.50.140">
    <property type="entry name" value="Nucleic acid-binding proteins"/>
    <property type="match status" value="1"/>
</dbReference>
<dbReference type="SUPFAM" id="SSF52374">
    <property type="entry name" value="Nucleotidylyl transferase"/>
    <property type="match status" value="1"/>
</dbReference>
<dbReference type="InterPro" id="IPR002547">
    <property type="entry name" value="tRNA-bd_dom"/>
</dbReference>
<evidence type="ECO:0000313" key="21">
    <source>
        <dbReference type="EMBL" id="AIF21067.1"/>
    </source>
</evidence>
<evidence type="ECO:0000256" key="15">
    <source>
        <dbReference type="ARBA" id="ARBA00023146"/>
    </source>
</evidence>
<dbReference type="InterPro" id="IPR001412">
    <property type="entry name" value="aa-tRNA-synth_I_CS"/>
</dbReference>
<keyword evidence="8 19" id="KW-0436">Ligase</keyword>
<dbReference type="Gene3D" id="2.20.28.20">
    <property type="entry name" value="Methionyl-tRNA synthetase, Zn-domain"/>
    <property type="match status" value="1"/>
</dbReference>
<dbReference type="Pfam" id="PF08264">
    <property type="entry name" value="Anticodon_1"/>
    <property type="match status" value="1"/>
</dbReference>
<dbReference type="SUPFAM" id="SSF47323">
    <property type="entry name" value="Anticodon-binding domain of a subclass of class I aminoacyl-tRNA synthetases"/>
    <property type="match status" value="1"/>
</dbReference>
<evidence type="ECO:0000259" key="20">
    <source>
        <dbReference type="PROSITE" id="PS50886"/>
    </source>
</evidence>
<dbReference type="AlphaFoldDB" id="A0A075I2M7"/>
<evidence type="ECO:0000256" key="9">
    <source>
        <dbReference type="ARBA" id="ARBA00022723"/>
    </source>
</evidence>
<dbReference type="InterPro" id="IPR009080">
    <property type="entry name" value="tRNAsynth_Ia_anticodon-bd"/>
</dbReference>
<gene>
    <name evidence="21" type="primary">MARS</name>
    <name evidence="21" type="synonym">metG</name>
</gene>
<comment type="catalytic activity">
    <reaction evidence="17">
        <text>tRNA(Met) + L-methionine + ATP = L-methionyl-tRNA(Met) + AMP + diphosphate</text>
        <dbReference type="Rhea" id="RHEA:13481"/>
        <dbReference type="Rhea" id="RHEA-COMP:9667"/>
        <dbReference type="Rhea" id="RHEA-COMP:9698"/>
        <dbReference type="ChEBI" id="CHEBI:30616"/>
        <dbReference type="ChEBI" id="CHEBI:33019"/>
        <dbReference type="ChEBI" id="CHEBI:57844"/>
        <dbReference type="ChEBI" id="CHEBI:78442"/>
        <dbReference type="ChEBI" id="CHEBI:78530"/>
        <dbReference type="ChEBI" id="CHEBI:456215"/>
        <dbReference type="EC" id="6.1.1.10"/>
    </reaction>
</comment>
<dbReference type="FunFam" id="2.40.50.140:FF:000042">
    <property type="entry name" value="Methionine--tRNA ligase"/>
    <property type="match status" value="1"/>
</dbReference>
<evidence type="ECO:0000256" key="16">
    <source>
        <dbReference type="ARBA" id="ARBA00030904"/>
    </source>
</evidence>
<dbReference type="GO" id="GO:0046872">
    <property type="term" value="F:metal ion binding"/>
    <property type="evidence" value="ECO:0007669"/>
    <property type="project" value="UniProtKB-KW"/>
</dbReference>
<dbReference type="InterPro" id="IPR014729">
    <property type="entry name" value="Rossmann-like_a/b/a_fold"/>
</dbReference>
<keyword evidence="10 19" id="KW-0547">Nucleotide-binding</keyword>
<evidence type="ECO:0000256" key="18">
    <source>
        <dbReference type="PROSITE-ProRule" id="PRU00209"/>
    </source>
</evidence>
<name>A0A075I2M7_9EURY</name>
<evidence type="ECO:0000256" key="4">
    <source>
        <dbReference type="ARBA" id="ARBA00012838"/>
    </source>
</evidence>
<dbReference type="Gene3D" id="1.10.730.10">
    <property type="entry name" value="Isoleucyl-tRNA Synthetase, Domain 1"/>
    <property type="match status" value="1"/>
</dbReference>
<dbReference type="Pfam" id="PF09334">
    <property type="entry name" value="tRNA-synt_1g"/>
    <property type="match status" value="1"/>
</dbReference>
<evidence type="ECO:0000256" key="11">
    <source>
        <dbReference type="ARBA" id="ARBA00022833"/>
    </source>
</evidence>
<accession>A0A075I2M7</accession>
<comment type="subunit">
    <text evidence="3">Homodimer.</text>
</comment>
<evidence type="ECO:0000256" key="8">
    <source>
        <dbReference type="ARBA" id="ARBA00022598"/>
    </source>
</evidence>
<evidence type="ECO:0000256" key="17">
    <source>
        <dbReference type="ARBA" id="ARBA00047364"/>
    </source>
</evidence>
<evidence type="ECO:0000256" key="14">
    <source>
        <dbReference type="ARBA" id="ARBA00022917"/>
    </source>
</evidence>
<dbReference type="InterPro" id="IPR033911">
    <property type="entry name" value="MetRS_core"/>
</dbReference>
<evidence type="ECO:0000256" key="13">
    <source>
        <dbReference type="ARBA" id="ARBA00022884"/>
    </source>
</evidence>
<dbReference type="InterPro" id="IPR013155">
    <property type="entry name" value="M/V/L/I-tRNA-synth_anticd-bd"/>
</dbReference>
<dbReference type="InterPro" id="IPR023458">
    <property type="entry name" value="Met-tRNA_ligase_1"/>
</dbReference>
<protein>
    <recommendedName>
        <fullName evidence="5">Methionine--tRNA ligase</fullName>
        <ecNumber evidence="4">6.1.1.10</ecNumber>
    </recommendedName>
    <alternativeName>
        <fullName evidence="16">Methionyl-tRNA synthetase</fullName>
    </alternativeName>
</protein>
<dbReference type="GO" id="GO:0004825">
    <property type="term" value="F:methionine-tRNA ligase activity"/>
    <property type="evidence" value="ECO:0007669"/>
    <property type="project" value="UniProtKB-EC"/>
</dbReference>
<dbReference type="FunFam" id="2.20.28.20:FF:000001">
    <property type="entry name" value="Methionine--tRNA ligase"/>
    <property type="match status" value="1"/>
</dbReference>
<dbReference type="GO" id="GO:0005524">
    <property type="term" value="F:ATP binding"/>
    <property type="evidence" value="ECO:0007669"/>
    <property type="project" value="UniProtKB-KW"/>
</dbReference>
<dbReference type="PRINTS" id="PR01041">
    <property type="entry name" value="TRNASYNTHMET"/>
</dbReference>
<comment type="similarity">
    <text evidence="19">Belongs to the class-I aminoacyl-tRNA synthetase family.</text>
</comment>
<comment type="subcellular location">
    <subcellularLocation>
        <location evidence="2">Cytoplasm</location>
    </subcellularLocation>
</comment>
<evidence type="ECO:0000256" key="1">
    <source>
        <dbReference type="ARBA" id="ARBA00003314"/>
    </source>
</evidence>
<evidence type="ECO:0000256" key="19">
    <source>
        <dbReference type="RuleBase" id="RU363039"/>
    </source>
</evidence>
<evidence type="ECO:0000256" key="5">
    <source>
        <dbReference type="ARBA" id="ARBA00018753"/>
    </source>
</evidence>